<keyword evidence="3" id="KW-1185">Reference proteome</keyword>
<reference evidence="2 3" key="1">
    <citation type="submission" date="2020-05" db="EMBL/GenBank/DDBJ databases">
        <title>Genomic Encyclopedia of Type Strains, Phase III (KMG-III): the genomes of soil and plant-associated and newly described type strains.</title>
        <authorList>
            <person name="Whitman W."/>
        </authorList>
    </citation>
    <scope>NUCLEOTIDE SEQUENCE [LARGE SCALE GENOMIC DNA]</scope>
    <source>
        <strain evidence="2 3">KCTC 19046</strain>
    </source>
</reference>
<protein>
    <submittedName>
        <fullName evidence="2">Uncharacterized protein</fullName>
    </submittedName>
</protein>
<comment type="caution">
    <text evidence="2">The sequence shown here is derived from an EMBL/GenBank/DDBJ whole genome shotgun (WGS) entry which is preliminary data.</text>
</comment>
<dbReference type="RefSeq" id="WP_171784387.1">
    <property type="nucleotide sequence ID" value="NZ_BAAAML010000012.1"/>
</dbReference>
<organism evidence="2 3">
    <name type="scientific">Isoptericola halotolerans</name>
    <dbReference type="NCBI Taxonomy" id="300560"/>
    <lineage>
        <taxon>Bacteria</taxon>
        <taxon>Bacillati</taxon>
        <taxon>Actinomycetota</taxon>
        <taxon>Actinomycetes</taxon>
        <taxon>Micrococcales</taxon>
        <taxon>Promicromonosporaceae</taxon>
        <taxon>Isoptericola</taxon>
    </lineage>
</organism>
<accession>A0ABX2A939</accession>
<dbReference type="EMBL" id="JABEZU010000003">
    <property type="protein sequence ID" value="NOV98173.1"/>
    <property type="molecule type" value="Genomic_DNA"/>
</dbReference>
<evidence type="ECO:0000313" key="2">
    <source>
        <dbReference type="EMBL" id="NOV98173.1"/>
    </source>
</evidence>
<sequence length="134" mass="14543">MDVAAFVVSVVALGVAAFALRYAHVEADAARRSVELQEEAAARYRAPWALRLLADESYELVNDGDESVFDVEITPPARAVVHGQRTVDRLAPGSSMSFFVATSLATDGRVISATWSRRPGGDTHEWQRQLPTGS</sequence>
<evidence type="ECO:0000313" key="3">
    <source>
        <dbReference type="Proteomes" id="UP000757540"/>
    </source>
</evidence>
<name>A0ABX2A939_9MICO</name>
<evidence type="ECO:0000256" key="1">
    <source>
        <dbReference type="SAM" id="MobiDB-lite"/>
    </source>
</evidence>
<feature type="region of interest" description="Disordered" evidence="1">
    <location>
        <begin position="115"/>
        <end position="134"/>
    </location>
</feature>
<gene>
    <name evidence="2" type="ORF">HDG69_002758</name>
</gene>
<proteinExistence type="predicted"/>
<dbReference type="Proteomes" id="UP000757540">
    <property type="component" value="Unassembled WGS sequence"/>
</dbReference>